<dbReference type="SUPFAM" id="SSF53474">
    <property type="entry name" value="alpha/beta-Hydrolases"/>
    <property type="match status" value="1"/>
</dbReference>
<dbReference type="AlphaFoldDB" id="A0A5Q5CKZ0"/>
<dbReference type="GO" id="GO:0016787">
    <property type="term" value="F:hydrolase activity"/>
    <property type="evidence" value="ECO:0007669"/>
    <property type="project" value="UniProtKB-KW"/>
</dbReference>
<keyword evidence="2" id="KW-0378">Hydrolase</keyword>
<reference evidence="2" key="1">
    <citation type="submission" date="2007-02" db="EMBL/GenBank/DDBJ databases">
        <title>Complete sequence of Mycobacterium sp. JLS.</title>
        <authorList>
            <consortium name="US DOE Joint Genome Institute"/>
            <person name="Copeland A."/>
            <person name="Lucas S."/>
            <person name="Lapidus A."/>
            <person name="Barry K."/>
            <person name="Detter J.C."/>
            <person name="Glavina del Rio T."/>
            <person name="Hammon N."/>
            <person name="Israni S."/>
            <person name="Dalin E."/>
            <person name="Tice H."/>
            <person name="Pitluck S."/>
            <person name="Chain P."/>
            <person name="Malfatti S."/>
            <person name="Shin M."/>
            <person name="Vergez L."/>
            <person name="Schmutz J."/>
            <person name="Larimer F."/>
            <person name="Land M."/>
            <person name="Hauser L."/>
            <person name="Kyrpides N."/>
            <person name="Mikhailova N."/>
            <person name="Miller C.D."/>
            <person name="Anderson A.J."/>
            <person name="Sims R.C."/>
            <person name="Richardson P."/>
        </authorList>
    </citation>
    <scope>NUCLEOTIDE SEQUENCE [LARGE SCALE GENOMIC DNA]</scope>
    <source>
        <strain evidence="2">JLS</strain>
    </source>
</reference>
<gene>
    <name evidence="2" type="ordered locus">Mjls_4132</name>
</gene>
<dbReference type="PANTHER" id="PTHR43194">
    <property type="entry name" value="HYDROLASE ALPHA/BETA FOLD FAMILY"/>
    <property type="match status" value="1"/>
</dbReference>
<dbReference type="Pfam" id="PF12697">
    <property type="entry name" value="Abhydrolase_6"/>
    <property type="match status" value="1"/>
</dbReference>
<organism evidence="2">
    <name type="scientific">Mycobacterium sp. (strain JLS)</name>
    <dbReference type="NCBI Taxonomy" id="164757"/>
    <lineage>
        <taxon>Bacteria</taxon>
        <taxon>Bacillati</taxon>
        <taxon>Actinomycetota</taxon>
        <taxon>Actinomycetes</taxon>
        <taxon>Mycobacteriales</taxon>
        <taxon>Mycobacteriaceae</taxon>
        <taxon>Mycobacterium</taxon>
    </lineage>
</organism>
<sequence>MSISSATVHVDGAAIEYTQSGTGSPVVFVHGAYVTGALWDDVAQRLSDTHRCVVPTWPFGAQRKPVAEPVDLSVAAAGRRILGLLEALDLSGVTLVANDTGGGIVLAALGDTTLNWGRVSRLVFTNCDSYEHFPPSNFAPIVRLCRSRLVGAALMRLLTTPPGLRVFAGAVTRNGIDAQRRTAIFGGFLSSAAVRRQAVRFTAGLHPRYTLAAAPAIEAWAKPVLLAWGDADKMFPMAHAQRLAEAFADSTLAPIHDASTYVMLDRPDETAASIRAFAES</sequence>
<dbReference type="Gene3D" id="3.40.50.1820">
    <property type="entry name" value="alpha/beta hydrolase"/>
    <property type="match status" value="1"/>
</dbReference>
<name>A0A5Q5CKZ0_MYCSJ</name>
<dbReference type="InterPro" id="IPR029058">
    <property type="entry name" value="AB_hydrolase_fold"/>
</dbReference>
<evidence type="ECO:0000259" key="1">
    <source>
        <dbReference type="Pfam" id="PF12697"/>
    </source>
</evidence>
<dbReference type="KEGG" id="mjl:Mjls_4132"/>
<dbReference type="ESTHER" id="mycsj-a3q427">
    <property type="family name" value="6_AlphaBeta_hydrolase"/>
</dbReference>
<dbReference type="PANTHER" id="PTHR43194:SF2">
    <property type="entry name" value="PEROXISOMAL MEMBRANE PROTEIN LPX1"/>
    <property type="match status" value="1"/>
</dbReference>
<dbReference type="InterPro" id="IPR000073">
    <property type="entry name" value="AB_hydrolase_1"/>
</dbReference>
<dbReference type="InterPro" id="IPR050228">
    <property type="entry name" value="Carboxylesterase_BioH"/>
</dbReference>
<accession>A0A5Q5CKZ0</accession>
<feature type="domain" description="AB hydrolase-1" evidence="1">
    <location>
        <begin position="26"/>
        <end position="272"/>
    </location>
</feature>
<evidence type="ECO:0000313" key="2">
    <source>
        <dbReference type="EMBL" id="ABN99904.1"/>
    </source>
</evidence>
<dbReference type="EMBL" id="CP000580">
    <property type="protein sequence ID" value="ABN99904.1"/>
    <property type="molecule type" value="Genomic_DNA"/>
</dbReference>
<protein>
    <submittedName>
        <fullName evidence="2">Alpha/beta hydrolase fold protein</fullName>
    </submittedName>
</protein>
<proteinExistence type="predicted"/>